<evidence type="ECO:0000313" key="1">
    <source>
        <dbReference type="EMBL" id="MDT8902184.1"/>
    </source>
</evidence>
<organism evidence="1 2">
    <name type="scientific">Anaeroselena agilis</name>
    <dbReference type="NCBI Taxonomy" id="3063788"/>
    <lineage>
        <taxon>Bacteria</taxon>
        <taxon>Bacillati</taxon>
        <taxon>Bacillota</taxon>
        <taxon>Negativicutes</taxon>
        <taxon>Acetonemataceae</taxon>
        <taxon>Anaeroselena</taxon>
    </lineage>
</organism>
<dbReference type="Proteomes" id="UP001254848">
    <property type="component" value="Unassembled WGS sequence"/>
</dbReference>
<sequence length="158" mass="18111">MAVHQVTKDAAVRLALPEDIAVVAPRIREADRQEIWASHHFTPAEALDFSFRRPGMRFTILYKNEPVAMFGASRLSLAGGGAPWLLGTDQIVKVTIPFLRHSREYVQLMLQEYRFLQNHVDVRNDLSIKWLKFCGFTFHAAVRYGAEQLPFYRFTMGG</sequence>
<comment type="caution">
    <text evidence="1">The sequence shown here is derived from an EMBL/GenBank/DDBJ whole genome shotgun (WGS) entry which is preliminary data.</text>
</comment>
<dbReference type="Pfam" id="PF11090">
    <property type="entry name" value="Phage_T7_Gp13"/>
    <property type="match status" value="1"/>
</dbReference>
<evidence type="ECO:0000313" key="2">
    <source>
        <dbReference type="Proteomes" id="UP001254848"/>
    </source>
</evidence>
<accession>A0ABU3NZF8</accession>
<dbReference type="InterPro" id="IPR020335">
    <property type="entry name" value="Phage_T7_Gp13"/>
</dbReference>
<protein>
    <submittedName>
        <fullName evidence="1">DUF2833 domain-containing protein</fullName>
    </submittedName>
</protein>
<keyword evidence="2" id="KW-1185">Reference proteome</keyword>
<proteinExistence type="predicted"/>
<dbReference type="EMBL" id="JAUOZS010000001">
    <property type="protein sequence ID" value="MDT8902184.1"/>
    <property type="molecule type" value="Genomic_DNA"/>
</dbReference>
<gene>
    <name evidence="1" type="ORF">Q4T40_13085</name>
</gene>
<dbReference type="RefSeq" id="WP_413780670.1">
    <property type="nucleotide sequence ID" value="NZ_JAUOZS010000001.1"/>
</dbReference>
<name>A0ABU3NZF8_9FIRM</name>
<reference evidence="1 2" key="1">
    <citation type="submission" date="2023-07" db="EMBL/GenBank/DDBJ databases">
        <title>The novel representative of Negativicutes class, Anaeroselena agilis gen. nov. sp. nov.</title>
        <authorList>
            <person name="Prokofeva M.I."/>
            <person name="Elcheninov A.G."/>
            <person name="Klyukina A."/>
            <person name="Kublanov I.V."/>
            <person name="Frolov E.N."/>
            <person name="Podosokorskaya O.A."/>
        </authorList>
    </citation>
    <scope>NUCLEOTIDE SEQUENCE [LARGE SCALE GENOMIC DNA]</scope>
    <source>
        <strain evidence="1 2">4137-cl</strain>
    </source>
</reference>